<comment type="subcellular location">
    <subcellularLocation>
        <location evidence="1">Membrane</location>
        <topology evidence="1">Single-pass membrane protein</topology>
    </subcellularLocation>
</comment>
<keyword evidence="12" id="KW-1185">Reference proteome</keyword>
<dbReference type="GO" id="GO:0005524">
    <property type="term" value="F:ATP binding"/>
    <property type="evidence" value="ECO:0007669"/>
    <property type="project" value="InterPro"/>
</dbReference>
<dbReference type="CDD" id="cd07302">
    <property type="entry name" value="CHD"/>
    <property type="match status" value="1"/>
</dbReference>
<dbReference type="GO" id="GO:0004672">
    <property type="term" value="F:protein kinase activity"/>
    <property type="evidence" value="ECO:0007669"/>
    <property type="project" value="InterPro"/>
</dbReference>
<evidence type="ECO:0000256" key="8">
    <source>
        <dbReference type="ARBA" id="ARBA00023293"/>
    </source>
</evidence>
<keyword evidence="8" id="KW-0141">cGMP biosynthesis</keyword>
<proteinExistence type="predicted"/>
<dbReference type="PROSITE" id="PS50011">
    <property type="entry name" value="PROTEIN_KINASE_DOM"/>
    <property type="match status" value="1"/>
</dbReference>
<evidence type="ECO:0000256" key="1">
    <source>
        <dbReference type="ARBA" id="ARBA00004167"/>
    </source>
</evidence>
<reference evidence="11 12" key="1">
    <citation type="journal article" date="2010" name="Science">
        <title>Plasticity of animal genome architecture unmasked by rapid evolution of a pelagic tunicate.</title>
        <authorList>
            <person name="Denoeud F."/>
            <person name="Henriet S."/>
            <person name="Mungpakdee S."/>
            <person name="Aury J.M."/>
            <person name="Da Silva C."/>
            <person name="Brinkmann H."/>
            <person name="Mikhaleva J."/>
            <person name="Olsen L.C."/>
            <person name="Jubin C."/>
            <person name="Canestro C."/>
            <person name="Bouquet J.M."/>
            <person name="Danks G."/>
            <person name="Poulain J."/>
            <person name="Campsteijn C."/>
            <person name="Adamski M."/>
            <person name="Cross I."/>
            <person name="Yadetie F."/>
            <person name="Muffato M."/>
            <person name="Louis A."/>
            <person name="Butcher S."/>
            <person name="Tsagkogeorga G."/>
            <person name="Konrad A."/>
            <person name="Singh S."/>
            <person name="Jensen M.F."/>
            <person name="Cong E.H."/>
            <person name="Eikeseth-Otteraa H."/>
            <person name="Noel B."/>
            <person name="Anthouard V."/>
            <person name="Porcel B.M."/>
            <person name="Kachouri-Lafond R."/>
            <person name="Nishino A."/>
            <person name="Ugolini M."/>
            <person name="Chourrout P."/>
            <person name="Nishida H."/>
            <person name="Aasland R."/>
            <person name="Huzurbazar S."/>
            <person name="Westhof E."/>
            <person name="Delsuc F."/>
            <person name="Lehrach H."/>
            <person name="Reinhardt R."/>
            <person name="Weissenbach J."/>
            <person name="Roy S.W."/>
            <person name="Artiguenave F."/>
            <person name="Postlethwait J.H."/>
            <person name="Manak J.R."/>
            <person name="Thompson E.M."/>
            <person name="Jaillon O."/>
            <person name="Du Pasquier L."/>
            <person name="Boudinot P."/>
            <person name="Liberles D.A."/>
            <person name="Volff J.N."/>
            <person name="Philippe H."/>
            <person name="Lenhard B."/>
            <person name="Roest Crollius H."/>
            <person name="Wincker P."/>
            <person name="Chourrout D."/>
        </authorList>
    </citation>
    <scope>NUCLEOTIDE SEQUENCE [LARGE SCALE GENOMIC DNA]</scope>
</reference>
<dbReference type="AlphaFoldDB" id="E4XA57"/>
<organism evidence="11 12">
    <name type="scientific">Oikopleura dioica</name>
    <name type="common">Tunicate</name>
    <dbReference type="NCBI Taxonomy" id="34765"/>
    <lineage>
        <taxon>Eukaryota</taxon>
        <taxon>Metazoa</taxon>
        <taxon>Chordata</taxon>
        <taxon>Tunicata</taxon>
        <taxon>Appendicularia</taxon>
        <taxon>Copelata</taxon>
        <taxon>Oikopleuridae</taxon>
        <taxon>Oikopleura</taxon>
    </lineage>
</organism>
<dbReference type="GO" id="GO:0004016">
    <property type="term" value="F:adenylate cyclase activity"/>
    <property type="evidence" value="ECO:0007669"/>
    <property type="project" value="TreeGrafter"/>
</dbReference>
<dbReference type="Pfam" id="PF00211">
    <property type="entry name" value="Guanylate_cyc"/>
    <property type="match status" value="1"/>
</dbReference>
<dbReference type="Proteomes" id="UP000001307">
    <property type="component" value="Unassembled WGS sequence"/>
</dbReference>
<dbReference type="Gene3D" id="3.30.70.1230">
    <property type="entry name" value="Nucleotide cyclase"/>
    <property type="match status" value="1"/>
</dbReference>
<dbReference type="GO" id="GO:0005886">
    <property type="term" value="C:plasma membrane"/>
    <property type="evidence" value="ECO:0007669"/>
    <property type="project" value="TreeGrafter"/>
</dbReference>
<keyword evidence="6" id="KW-0472">Membrane</keyword>
<dbReference type="SMART" id="SM00044">
    <property type="entry name" value="CYCc"/>
    <property type="match status" value="1"/>
</dbReference>
<keyword evidence="5" id="KW-1133">Transmembrane helix</keyword>
<accession>E4XA57</accession>
<evidence type="ECO:0000313" key="11">
    <source>
        <dbReference type="EMBL" id="CBY08335.1"/>
    </source>
</evidence>
<dbReference type="GO" id="GO:0007168">
    <property type="term" value="P:receptor guanylyl cyclase signaling pathway"/>
    <property type="evidence" value="ECO:0007669"/>
    <property type="project" value="TreeGrafter"/>
</dbReference>
<dbReference type="PROSITE" id="PS50125">
    <property type="entry name" value="GUANYLATE_CYCLASE_2"/>
    <property type="match status" value="1"/>
</dbReference>
<dbReference type="PANTHER" id="PTHR11920">
    <property type="entry name" value="GUANYLYL CYCLASE"/>
    <property type="match status" value="1"/>
</dbReference>
<dbReference type="InterPro" id="IPR001054">
    <property type="entry name" value="A/G_cyclase"/>
</dbReference>
<evidence type="ECO:0000256" key="3">
    <source>
        <dbReference type="ARBA" id="ARBA00022692"/>
    </source>
</evidence>
<dbReference type="GO" id="GO:0035556">
    <property type="term" value="P:intracellular signal transduction"/>
    <property type="evidence" value="ECO:0007669"/>
    <property type="project" value="InterPro"/>
</dbReference>
<dbReference type="SUPFAM" id="SSF55073">
    <property type="entry name" value="Nucleotide cyclase"/>
    <property type="match status" value="1"/>
</dbReference>
<dbReference type="InterPro" id="IPR050401">
    <property type="entry name" value="Cyclic_nucleotide_synthase"/>
</dbReference>
<keyword evidence="4" id="KW-0547">Nucleotide-binding</keyword>
<dbReference type="InParanoid" id="E4XA57"/>
<sequence>MNGQSGPQLRKRYTDLVVFKETVIAIKDLGPQFALNRLMKQEKEELRRMMSMNHRNVAVFHGLLYEDEHGYFLQELVKSFFVELCVLSRSCFAKQENGTLLLLTRAQEYGAHGSLKDILSSKIQLTWEMKKSLVIDLIEGLAYIHRSALGYHGFLNTTSCLVTGRLAVKVGNYAEHLSRCKLAFLIQDYLCRLQLWQAPEILNNPSESDVSTLQRADVYSFAIIAHEVIYGKGCFWLGPETPNPNIETLGKSSSMNQFKSSVEMANTIVACWAQNPLDRPELERLRKTMTSGPRKDMVDDLATRLQDYTTKLDQMVDQKTRKIAEEKMKSEDLVYNLLPKSVAEDLSTGKAYEPVEFKAVTIYQSDIQGFTKIGTQSAPIQIMTMLRLIYEIFDRIISTVDAYKVETIGDAYVAVSGAHPPNSNHASQIATFALAVHLNQREIDKFKIPHLPDEKLKIRIGLHSGPVVSGVVGNVMPRWCLFGRTRELTDIMESCGSSDTVSRSSRLK</sequence>
<dbReference type="Pfam" id="PF07714">
    <property type="entry name" value="PK_Tyr_Ser-Thr"/>
    <property type="match status" value="1"/>
</dbReference>
<evidence type="ECO:0000256" key="6">
    <source>
        <dbReference type="ARBA" id="ARBA00023136"/>
    </source>
</evidence>
<keyword evidence="7" id="KW-0456">Lyase</keyword>
<evidence type="ECO:0000313" key="12">
    <source>
        <dbReference type="Proteomes" id="UP000001307"/>
    </source>
</evidence>
<dbReference type="EMBL" id="FN653031">
    <property type="protein sequence ID" value="CBY08335.1"/>
    <property type="molecule type" value="Genomic_DNA"/>
</dbReference>
<name>E4XA57_OIKDI</name>
<dbReference type="InterPro" id="IPR029787">
    <property type="entry name" value="Nucleotide_cyclase"/>
</dbReference>
<evidence type="ECO:0000256" key="7">
    <source>
        <dbReference type="ARBA" id="ARBA00023239"/>
    </source>
</evidence>
<dbReference type="InterPro" id="IPR011009">
    <property type="entry name" value="Kinase-like_dom_sf"/>
</dbReference>
<dbReference type="EC" id="4.6.1.2" evidence="2"/>
<dbReference type="SUPFAM" id="SSF56112">
    <property type="entry name" value="Protein kinase-like (PK-like)"/>
    <property type="match status" value="1"/>
</dbReference>
<dbReference type="GO" id="GO:0001653">
    <property type="term" value="F:peptide receptor activity"/>
    <property type="evidence" value="ECO:0007669"/>
    <property type="project" value="TreeGrafter"/>
</dbReference>
<evidence type="ECO:0000259" key="10">
    <source>
        <dbReference type="PROSITE" id="PS50125"/>
    </source>
</evidence>
<feature type="domain" description="Protein kinase" evidence="9">
    <location>
        <begin position="1"/>
        <end position="298"/>
    </location>
</feature>
<dbReference type="Gene3D" id="1.10.510.10">
    <property type="entry name" value="Transferase(Phosphotransferase) domain 1"/>
    <property type="match status" value="1"/>
</dbReference>
<feature type="domain" description="Guanylate cyclase" evidence="10">
    <location>
        <begin position="361"/>
        <end position="493"/>
    </location>
</feature>
<protein>
    <recommendedName>
        <fullName evidence="2">guanylate cyclase</fullName>
        <ecNumber evidence="2">4.6.1.2</ecNumber>
    </recommendedName>
</protein>
<dbReference type="InterPro" id="IPR000719">
    <property type="entry name" value="Prot_kinase_dom"/>
</dbReference>
<dbReference type="GO" id="GO:0004383">
    <property type="term" value="F:guanylate cyclase activity"/>
    <property type="evidence" value="ECO:0007669"/>
    <property type="project" value="UniProtKB-EC"/>
</dbReference>
<keyword evidence="3" id="KW-0812">Transmembrane</keyword>
<dbReference type="PANTHER" id="PTHR11920:SF494">
    <property type="entry name" value="ATRIAL NATRIURETIC PEPTIDE RECEPTOR 2"/>
    <property type="match status" value="1"/>
</dbReference>
<evidence type="ECO:0000256" key="5">
    <source>
        <dbReference type="ARBA" id="ARBA00022989"/>
    </source>
</evidence>
<dbReference type="InterPro" id="IPR001245">
    <property type="entry name" value="Ser-Thr/Tyr_kinase_cat_dom"/>
</dbReference>
<evidence type="ECO:0000259" key="9">
    <source>
        <dbReference type="PROSITE" id="PS50011"/>
    </source>
</evidence>
<dbReference type="OrthoDB" id="60033at2759"/>
<evidence type="ECO:0000256" key="2">
    <source>
        <dbReference type="ARBA" id="ARBA00012202"/>
    </source>
</evidence>
<gene>
    <name evidence="11" type="ORF">GSOID_T00004900001</name>
</gene>
<evidence type="ECO:0000256" key="4">
    <source>
        <dbReference type="ARBA" id="ARBA00022741"/>
    </source>
</evidence>